<dbReference type="GO" id="GO:0004518">
    <property type="term" value="F:nuclease activity"/>
    <property type="evidence" value="ECO:0007669"/>
    <property type="project" value="UniProtKB-KW"/>
</dbReference>
<dbReference type="EMBL" id="JAWZYT010000232">
    <property type="protein sequence ID" value="KAK4326221.1"/>
    <property type="molecule type" value="Genomic_DNA"/>
</dbReference>
<gene>
    <name evidence="9" type="ORF">Pmani_003213</name>
</gene>
<protein>
    <recommendedName>
        <fullName evidence="8">DDE Tnp4 domain-containing protein</fullName>
    </recommendedName>
</protein>
<keyword evidence="5" id="KW-0479">Metal-binding</keyword>
<name>A0AAE1QG86_9EUCA</name>
<evidence type="ECO:0000256" key="4">
    <source>
        <dbReference type="ARBA" id="ARBA00022722"/>
    </source>
</evidence>
<organism evidence="9 10">
    <name type="scientific">Petrolisthes manimaculis</name>
    <dbReference type="NCBI Taxonomy" id="1843537"/>
    <lineage>
        <taxon>Eukaryota</taxon>
        <taxon>Metazoa</taxon>
        <taxon>Ecdysozoa</taxon>
        <taxon>Arthropoda</taxon>
        <taxon>Crustacea</taxon>
        <taxon>Multicrustacea</taxon>
        <taxon>Malacostraca</taxon>
        <taxon>Eumalacostraca</taxon>
        <taxon>Eucarida</taxon>
        <taxon>Decapoda</taxon>
        <taxon>Pleocyemata</taxon>
        <taxon>Anomura</taxon>
        <taxon>Galatheoidea</taxon>
        <taxon>Porcellanidae</taxon>
        <taxon>Petrolisthes</taxon>
    </lineage>
</organism>
<keyword evidence="7" id="KW-0539">Nucleus</keyword>
<keyword evidence="6" id="KW-0378">Hydrolase</keyword>
<dbReference type="InterPro" id="IPR027806">
    <property type="entry name" value="HARBI1_dom"/>
</dbReference>
<dbReference type="Proteomes" id="UP001292094">
    <property type="component" value="Unassembled WGS sequence"/>
</dbReference>
<evidence type="ECO:0000256" key="2">
    <source>
        <dbReference type="ARBA" id="ARBA00004123"/>
    </source>
</evidence>
<reference evidence="9" key="1">
    <citation type="submission" date="2023-11" db="EMBL/GenBank/DDBJ databases">
        <title>Genome assemblies of two species of porcelain crab, Petrolisthes cinctipes and Petrolisthes manimaculis (Anomura: Porcellanidae).</title>
        <authorList>
            <person name="Angst P."/>
        </authorList>
    </citation>
    <scope>NUCLEOTIDE SEQUENCE</scope>
    <source>
        <strain evidence="9">PB745_02</strain>
        <tissue evidence="9">Gill</tissue>
    </source>
</reference>
<dbReference type="PANTHER" id="PTHR22930:SF269">
    <property type="entry name" value="NUCLEASE HARBI1-LIKE PROTEIN"/>
    <property type="match status" value="1"/>
</dbReference>
<evidence type="ECO:0000313" key="10">
    <source>
        <dbReference type="Proteomes" id="UP001292094"/>
    </source>
</evidence>
<evidence type="ECO:0000313" key="9">
    <source>
        <dbReference type="EMBL" id="KAK4326221.1"/>
    </source>
</evidence>
<evidence type="ECO:0000256" key="7">
    <source>
        <dbReference type="ARBA" id="ARBA00023242"/>
    </source>
</evidence>
<comment type="cofactor">
    <cofactor evidence="1">
        <name>a divalent metal cation</name>
        <dbReference type="ChEBI" id="CHEBI:60240"/>
    </cofactor>
</comment>
<dbReference type="Pfam" id="PF13359">
    <property type="entry name" value="DDE_Tnp_4"/>
    <property type="match status" value="1"/>
</dbReference>
<dbReference type="GO" id="GO:0016787">
    <property type="term" value="F:hydrolase activity"/>
    <property type="evidence" value="ECO:0007669"/>
    <property type="project" value="UniProtKB-KW"/>
</dbReference>
<dbReference type="AlphaFoldDB" id="A0AAE1QG86"/>
<dbReference type="PANTHER" id="PTHR22930">
    <property type="match status" value="1"/>
</dbReference>
<comment type="subcellular location">
    <subcellularLocation>
        <location evidence="2">Nucleus</location>
    </subcellularLocation>
</comment>
<comment type="similarity">
    <text evidence="3">Belongs to the HARBI1 family.</text>
</comment>
<keyword evidence="10" id="KW-1185">Reference proteome</keyword>
<evidence type="ECO:0000256" key="6">
    <source>
        <dbReference type="ARBA" id="ARBA00022801"/>
    </source>
</evidence>
<dbReference type="GO" id="GO:0046872">
    <property type="term" value="F:metal ion binding"/>
    <property type="evidence" value="ECO:0007669"/>
    <property type="project" value="UniProtKB-KW"/>
</dbReference>
<feature type="domain" description="DDE Tnp4" evidence="8">
    <location>
        <begin position="128"/>
        <end position="292"/>
    </location>
</feature>
<evidence type="ECO:0000256" key="3">
    <source>
        <dbReference type="ARBA" id="ARBA00006958"/>
    </source>
</evidence>
<dbReference type="GO" id="GO:0005634">
    <property type="term" value="C:nucleus"/>
    <property type="evidence" value="ECO:0007669"/>
    <property type="project" value="UniProtKB-SubCell"/>
</dbReference>
<dbReference type="InterPro" id="IPR045249">
    <property type="entry name" value="HARBI1-like"/>
</dbReference>
<evidence type="ECO:0000256" key="5">
    <source>
        <dbReference type="ARBA" id="ARBA00022723"/>
    </source>
</evidence>
<sequence length="318" mass="36266">MDMGSEEWANVVEALTVCYETHKYLEQRESKRRREWRQDTKLRNSISPAQRLSLTLRYLATGESRRSLEFQYRISHSLISSIIPEVCDALYAVLRDTYMKLPTSSSEWQEVASTFSTACNFPNCLGALDGKRFLVIKPSNSGSEYFDYKSHNRVIMLALVDADYKFLYVDVGAQGRASDAGVWDRCNLRKYLEENKLKVPGDASLPYSDLQSPYVIVGDDAFPLKTYLMKPYPGKQLTADQRVFNYRLSRARRVSENAFGILAAKFRVFQHPINSKPEFVNKIIFAAVVLHNFLRVNCKAHLPTDRTGLTAMAVDSSP</sequence>
<comment type="caution">
    <text evidence="9">The sequence shown here is derived from an EMBL/GenBank/DDBJ whole genome shotgun (WGS) entry which is preliminary data.</text>
</comment>
<evidence type="ECO:0000256" key="1">
    <source>
        <dbReference type="ARBA" id="ARBA00001968"/>
    </source>
</evidence>
<accession>A0AAE1QG86</accession>
<proteinExistence type="inferred from homology"/>
<keyword evidence="4" id="KW-0540">Nuclease</keyword>
<evidence type="ECO:0000259" key="8">
    <source>
        <dbReference type="Pfam" id="PF13359"/>
    </source>
</evidence>